<evidence type="ECO:0000313" key="2">
    <source>
        <dbReference type="Proteomes" id="UP000576969"/>
    </source>
</evidence>
<dbReference type="AlphaFoldDB" id="A0A7Y9KHR6"/>
<sequence>MDDSDADGAGDRDLRDRMRELRAARTETRRARRRARLAAWTDFVYSIPPGVGIRIGG</sequence>
<evidence type="ECO:0000313" key="1">
    <source>
        <dbReference type="EMBL" id="NYE19762.1"/>
    </source>
</evidence>
<accession>A0A7Y9KHR6</accession>
<comment type="caution">
    <text evidence="1">The sequence shown here is derived from an EMBL/GenBank/DDBJ whole genome shotgun (WGS) entry which is preliminary data.</text>
</comment>
<organism evidence="1 2">
    <name type="scientific">Microbacterium immunditiarum</name>
    <dbReference type="NCBI Taxonomy" id="337480"/>
    <lineage>
        <taxon>Bacteria</taxon>
        <taxon>Bacillati</taxon>
        <taxon>Actinomycetota</taxon>
        <taxon>Actinomycetes</taxon>
        <taxon>Micrococcales</taxon>
        <taxon>Microbacteriaceae</taxon>
        <taxon>Microbacterium</taxon>
    </lineage>
</organism>
<protein>
    <submittedName>
        <fullName evidence="1">Uncharacterized protein</fullName>
    </submittedName>
</protein>
<gene>
    <name evidence="1" type="ORF">BJ991_001790</name>
</gene>
<dbReference type="Proteomes" id="UP000576969">
    <property type="component" value="Unassembled WGS sequence"/>
</dbReference>
<dbReference type="RefSeq" id="WP_179489314.1">
    <property type="nucleotide sequence ID" value="NZ_JACCBV010000001.1"/>
</dbReference>
<dbReference type="EMBL" id="JACCBV010000001">
    <property type="protein sequence ID" value="NYE19762.1"/>
    <property type="molecule type" value="Genomic_DNA"/>
</dbReference>
<name>A0A7Y9KHR6_9MICO</name>
<proteinExistence type="predicted"/>
<reference evidence="1 2" key="1">
    <citation type="submission" date="2020-07" db="EMBL/GenBank/DDBJ databases">
        <title>Sequencing the genomes of 1000 actinobacteria strains.</title>
        <authorList>
            <person name="Klenk H.-P."/>
        </authorList>
    </citation>
    <scope>NUCLEOTIDE SEQUENCE [LARGE SCALE GENOMIC DNA]</scope>
    <source>
        <strain evidence="1 2">DSM 24662</strain>
    </source>
</reference>
<keyword evidence="2" id="KW-1185">Reference proteome</keyword>